<feature type="transmembrane region" description="Helical" evidence="9">
    <location>
        <begin position="72"/>
        <end position="92"/>
    </location>
</feature>
<evidence type="ECO:0000259" key="10">
    <source>
        <dbReference type="Pfam" id="PF07779"/>
    </source>
</evidence>
<feature type="compositionally biased region" description="Basic and acidic residues" evidence="8">
    <location>
        <begin position="1145"/>
        <end position="1162"/>
    </location>
</feature>
<comment type="caution">
    <text evidence="11">The sequence shown here is derived from an EMBL/GenBank/DDBJ whole genome shotgun (WGS) entry which is preliminary data.</text>
</comment>
<gene>
    <name evidence="11" type="ORF">CTEN210_05313</name>
</gene>
<feature type="transmembrane region" description="Helical" evidence="9">
    <location>
        <begin position="432"/>
        <end position="449"/>
    </location>
</feature>
<feature type="transmembrane region" description="Helical" evidence="9">
    <location>
        <begin position="112"/>
        <end position="128"/>
    </location>
</feature>
<feature type="transmembrane region" description="Helical" evidence="9">
    <location>
        <begin position="521"/>
        <end position="541"/>
    </location>
</feature>
<evidence type="ECO:0000256" key="7">
    <source>
        <dbReference type="ARBA" id="ARBA00023180"/>
    </source>
</evidence>
<feature type="transmembrane region" description="Helical" evidence="9">
    <location>
        <begin position="1066"/>
        <end position="1088"/>
    </location>
</feature>
<keyword evidence="12" id="KW-1185">Reference proteome</keyword>
<dbReference type="GO" id="GO:0016020">
    <property type="term" value="C:membrane"/>
    <property type="evidence" value="ECO:0007669"/>
    <property type="project" value="UniProtKB-SubCell"/>
</dbReference>
<feature type="transmembrane region" description="Helical" evidence="9">
    <location>
        <begin position="735"/>
        <end position="754"/>
    </location>
</feature>
<comment type="similarity">
    <text evidence="2">Belongs to the PC-esterase family. CASD1 subfamily.</text>
</comment>
<evidence type="ECO:0000313" key="11">
    <source>
        <dbReference type="EMBL" id="GFH48837.1"/>
    </source>
</evidence>
<dbReference type="AlphaFoldDB" id="A0AAD3CMR2"/>
<accession>A0AAD3CMR2</accession>
<keyword evidence="4 9" id="KW-0812">Transmembrane</keyword>
<reference evidence="11 12" key="1">
    <citation type="journal article" date="2021" name="Sci. Rep.">
        <title>The genome of the diatom Chaetoceros tenuissimus carries an ancient integrated fragment of an extant virus.</title>
        <authorList>
            <person name="Hongo Y."/>
            <person name="Kimura K."/>
            <person name="Takaki Y."/>
            <person name="Yoshida Y."/>
            <person name="Baba S."/>
            <person name="Kobayashi G."/>
            <person name="Nagasaki K."/>
            <person name="Hano T."/>
            <person name="Tomaru Y."/>
        </authorList>
    </citation>
    <scope>NUCLEOTIDE SEQUENCE [LARGE SCALE GENOMIC DNA]</scope>
    <source>
        <strain evidence="11 12">NIES-3715</strain>
    </source>
</reference>
<dbReference type="GO" id="GO:0005975">
    <property type="term" value="P:carbohydrate metabolic process"/>
    <property type="evidence" value="ECO:0007669"/>
    <property type="project" value="TreeGrafter"/>
</dbReference>
<protein>
    <recommendedName>
        <fullName evidence="10">Cas1p 10 TM acyl transferase domain-containing protein</fullName>
    </recommendedName>
</protein>
<feature type="compositionally biased region" description="Low complexity" evidence="8">
    <location>
        <begin position="708"/>
        <end position="723"/>
    </location>
</feature>
<dbReference type="PANTHER" id="PTHR13533:SF1">
    <property type="entry name" value="N-ACETYLNEURAMINATE 9-O-ACETYLTRANSFERASE"/>
    <property type="match status" value="1"/>
</dbReference>
<evidence type="ECO:0000313" key="12">
    <source>
        <dbReference type="Proteomes" id="UP001054902"/>
    </source>
</evidence>
<dbReference type="GO" id="GO:0016407">
    <property type="term" value="F:acetyltransferase activity"/>
    <property type="evidence" value="ECO:0007669"/>
    <property type="project" value="TreeGrafter"/>
</dbReference>
<feature type="region of interest" description="Disordered" evidence="8">
    <location>
        <begin position="232"/>
        <end position="269"/>
    </location>
</feature>
<feature type="compositionally biased region" description="Polar residues" evidence="8">
    <location>
        <begin position="234"/>
        <end position="252"/>
    </location>
</feature>
<evidence type="ECO:0000256" key="5">
    <source>
        <dbReference type="ARBA" id="ARBA00022989"/>
    </source>
</evidence>
<proteinExistence type="inferred from homology"/>
<evidence type="ECO:0000256" key="4">
    <source>
        <dbReference type="ARBA" id="ARBA00022692"/>
    </source>
</evidence>
<evidence type="ECO:0000256" key="1">
    <source>
        <dbReference type="ARBA" id="ARBA00004141"/>
    </source>
</evidence>
<evidence type="ECO:0000256" key="3">
    <source>
        <dbReference type="ARBA" id="ARBA00022679"/>
    </source>
</evidence>
<feature type="transmembrane region" description="Helical" evidence="9">
    <location>
        <begin position="553"/>
        <end position="570"/>
    </location>
</feature>
<dbReference type="GO" id="GO:0005794">
    <property type="term" value="C:Golgi apparatus"/>
    <property type="evidence" value="ECO:0007669"/>
    <property type="project" value="UniProtKB-ARBA"/>
</dbReference>
<evidence type="ECO:0000256" key="6">
    <source>
        <dbReference type="ARBA" id="ARBA00023136"/>
    </source>
</evidence>
<feature type="transmembrane region" description="Helical" evidence="9">
    <location>
        <begin position="685"/>
        <end position="703"/>
    </location>
</feature>
<feature type="transmembrane region" description="Helical" evidence="9">
    <location>
        <begin position="402"/>
        <end position="420"/>
    </location>
</feature>
<feature type="domain" description="Cas1p 10 TM acyl transferase" evidence="10">
    <location>
        <begin position="282"/>
        <end position="651"/>
    </location>
</feature>
<sequence>MGEPTFYGAFEDLPPSTIVCILFFGSIIFVTIGMAAKAFLTEDTRAIREALRISRNIHKSDPHEITLKGTFVPIYVLFHHFSILGLIIMCTFICEKHPPFRSVERQDFDEDSFVFTIILVITIGFFTWKENGSFMKDKYGDLNIYVEDDNISETTSVGASSYGTSVGASSFGGSSFGGSTLSASVENINIQKQSMTSEGRMASGNTSINSTDLESLLEKDKSVASLDKDDASSLVASSVNSEDTLKTGQESDGGSDHLLEDILTSDNDDRDMESRELMDHEMMGVPTFAEEQDKDVLNLHQTLELKGALTLCYLVYQSANAGRAFESQHHNIGYSPDLGDVYNPYYNLSKVGTSAFLFLTGYGHTCYFLQQEDYSFRRLLKILLRINLSALFLCLALDKPYIFYKACAVHTYFVILVYATVCWRKSKNYTKFGLRIKMMIAALFIFLLWDCPLRLWPVHAIIFGRSQSSTSGAQYGRLWEFYFQGHLHHWAPLIGMLFAVNKDVTSLTLRRLEKLGTSTELVFKGIIGATITFAFGLWYLGPFHAKKFMYNAINSYFGFLPILWYIFFRNSTVALRSSHSKLFKAIGMYSLELYMLHQHIFLSDESGSKLMVIPGYPACNILVITALLFSVARYLKIVTSVLISLLLSSSADKYALWNSCALIGCLSFLYTIASLFDIFGINNPHVVATSTLICGLLLHQAIVDITSSSGKKGSSNKYSSRNSSKVDDSVTSKGIPTLIAAFGIAILCILWHLASVSGVASHSLPLPKACGEVANEGKWTIVPACSEFQKGINSRDFGSRTHSKTCEDIHQWGWVKNKCSSKCRFKFHEPIDAQTKLEGRNIMFLGDTVTRSVYFAFCRALGDQSAGNFDAELPLHSEITKSFGETKISFQWAPLTNDVLEKLKAIKPETDLVIAGSGALDKLHLWATEADRQSYEVTVKQVAKDLQFLKDQSAPVVWIKPTAVNTKALPNEEKRTQMSETKIQEIREMQEKHGIYDAATFVLDGFSLTESQVERSFDGIHYPTQIYDVCAQIVMNTIDWLIPPSGKYYTPTSSFKPKPGSMANPALGLMVLCCFMIGLFFFDGYIGFSYLATALMQPTASPLPNKITLFYMSRDEQTKYSFVPQDVFQEVHRAHQSRRSKQRRDKIPKSDLPKKSRDREQDAGSVLSSLSGGKSKYTVSSRRTFGLETINED</sequence>
<dbReference type="Proteomes" id="UP001054902">
    <property type="component" value="Unassembled WGS sequence"/>
</dbReference>
<dbReference type="InterPro" id="IPR036514">
    <property type="entry name" value="SGNH_hydro_sf"/>
</dbReference>
<dbReference type="PANTHER" id="PTHR13533">
    <property type="entry name" value="N-ACETYLNEURAMINATE 9-O-ACETYLTRANSFERASE"/>
    <property type="match status" value="1"/>
</dbReference>
<dbReference type="SUPFAM" id="SSF52266">
    <property type="entry name" value="SGNH hydrolase"/>
    <property type="match status" value="1"/>
</dbReference>
<feature type="compositionally biased region" description="Basic residues" evidence="8">
    <location>
        <begin position="1134"/>
        <end position="1144"/>
    </location>
</feature>
<dbReference type="Gene3D" id="3.40.50.1110">
    <property type="entry name" value="SGNH hydrolase"/>
    <property type="match status" value="1"/>
</dbReference>
<feature type="transmembrane region" description="Helical" evidence="9">
    <location>
        <begin position="481"/>
        <end position="500"/>
    </location>
</feature>
<dbReference type="Pfam" id="PF07779">
    <property type="entry name" value="Cas1_AcylT"/>
    <property type="match status" value="1"/>
</dbReference>
<organism evidence="11 12">
    <name type="scientific">Chaetoceros tenuissimus</name>
    <dbReference type="NCBI Taxonomy" id="426638"/>
    <lineage>
        <taxon>Eukaryota</taxon>
        <taxon>Sar</taxon>
        <taxon>Stramenopiles</taxon>
        <taxon>Ochrophyta</taxon>
        <taxon>Bacillariophyta</taxon>
        <taxon>Coscinodiscophyceae</taxon>
        <taxon>Chaetocerotophycidae</taxon>
        <taxon>Chaetocerotales</taxon>
        <taxon>Chaetocerotaceae</taxon>
        <taxon>Chaetoceros</taxon>
    </lineage>
</organism>
<feature type="transmembrane region" description="Helical" evidence="9">
    <location>
        <begin position="582"/>
        <end position="601"/>
    </location>
</feature>
<keyword evidence="3" id="KW-0808">Transferase</keyword>
<feature type="region of interest" description="Disordered" evidence="8">
    <location>
        <begin position="1132"/>
        <end position="1179"/>
    </location>
</feature>
<comment type="subcellular location">
    <subcellularLocation>
        <location evidence="1">Membrane</location>
        <topology evidence="1">Multi-pass membrane protein</topology>
    </subcellularLocation>
</comment>
<evidence type="ECO:0000256" key="8">
    <source>
        <dbReference type="SAM" id="MobiDB-lite"/>
    </source>
</evidence>
<keyword evidence="7" id="KW-0325">Glycoprotein</keyword>
<feature type="compositionally biased region" description="Low complexity" evidence="8">
    <location>
        <begin position="1164"/>
        <end position="1176"/>
    </location>
</feature>
<feature type="region of interest" description="Disordered" evidence="8">
    <location>
        <begin position="708"/>
        <end position="730"/>
    </location>
</feature>
<feature type="transmembrane region" description="Helical" evidence="9">
    <location>
        <begin position="654"/>
        <end position="673"/>
    </location>
</feature>
<keyword evidence="6 9" id="KW-0472">Membrane</keyword>
<evidence type="ECO:0000256" key="9">
    <source>
        <dbReference type="SAM" id="Phobius"/>
    </source>
</evidence>
<dbReference type="EMBL" id="BLLK01000029">
    <property type="protein sequence ID" value="GFH48837.1"/>
    <property type="molecule type" value="Genomic_DNA"/>
</dbReference>
<evidence type="ECO:0000256" key="2">
    <source>
        <dbReference type="ARBA" id="ARBA00010666"/>
    </source>
</evidence>
<keyword evidence="5 9" id="KW-1133">Transmembrane helix</keyword>
<feature type="transmembrane region" description="Helical" evidence="9">
    <location>
        <begin position="16"/>
        <end position="40"/>
    </location>
</feature>
<name>A0AAD3CMR2_9STRA</name>
<dbReference type="InterPro" id="IPR012419">
    <property type="entry name" value="Cas1_AcylTrans_dom"/>
</dbReference>
<feature type="transmembrane region" description="Helical" evidence="9">
    <location>
        <begin position="621"/>
        <end position="647"/>
    </location>
</feature>